<protein>
    <recommendedName>
        <fullName evidence="5">Secreted protein</fullName>
    </recommendedName>
</protein>
<dbReference type="EMBL" id="CP011129">
    <property type="protein sequence ID" value="ALN82332.1"/>
    <property type="molecule type" value="Genomic_DNA"/>
</dbReference>
<sequence length="360" mass="39379">MDSWTNTATKAAKRAGKKAGKKAALSASLAALVLAAAPACAGEGYLLHRYGDKPTRGLIYADSSWIETALSPEEESRILFADGPDAAMSAREAAPRSIRVFEVMEHKSAPDKIVHHLQFDCARGQARSTAVEVYRRNDTQESRAPSEWAPTPAGWMTQAQRFACEPASRNPEHGMTPLDGAANQLTVVDLSWQRFWTDGKRPRYTTSRSKTRIAARRQEVESTLARLSGAMDQVHTELRDQQDDARAQAEASARNARASERRQRTPNPALESWIDAPVQLLVGTWGDPLSYREEDSSRWLHYVFGATGPMREAAPSAPAADTGRCTIRLMVRNGSIYDYTASGAGSSCKNAAVPTRSVSM</sequence>
<feature type="region of interest" description="Disordered" evidence="1">
    <location>
        <begin position="234"/>
        <end position="268"/>
    </location>
</feature>
<dbReference type="RefSeq" id="WP_057919094.1">
    <property type="nucleotide sequence ID" value="NZ_CP011129.1"/>
</dbReference>
<gene>
    <name evidence="3" type="ORF">LA76x_4221</name>
</gene>
<dbReference type="AlphaFoldDB" id="A0A0S2FFL0"/>
<feature type="chain" id="PRO_5006597320" description="Secreted protein" evidence="2">
    <location>
        <begin position="42"/>
        <end position="360"/>
    </location>
</feature>
<feature type="compositionally biased region" description="Basic and acidic residues" evidence="1">
    <location>
        <begin position="234"/>
        <end position="247"/>
    </location>
</feature>
<organism evidence="3 4">
    <name type="scientific">Lysobacter antibioticus</name>
    <dbReference type="NCBI Taxonomy" id="84531"/>
    <lineage>
        <taxon>Bacteria</taxon>
        <taxon>Pseudomonadati</taxon>
        <taxon>Pseudomonadota</taxon>
        <taxon>Gammaproteobacteria</taxon>
        <taxon>Lysobacterales</taxon>
        <taxon>Lysobacteraceae</taxon>
        <taxon>Lysobacter</taxon>
    </lineage>
</organism>
<evidence type="ECO:0000256" key="1">
    <source>
        <dbReference type="SAM" id="MobiDB-lite"/>
    </source>
</evidence>
<name>A0A0S2FFL0_LYSAN</name>
<evidence type="ECO:0000313" key="3">
    <source>
        <dbReference type="EMBL" id="ALN82332.1"/>
    </source>
</evidence>
<evidence type="ECO:0008006" key="5">
    <source>
        <dbReference type="Google" id="ProtNLM"/>
    </source>
</evidence>
<evidence type="ECO:0000256" key="2">
    <source>
        <dbReference type="SAM" id="SignalP"/>
    </source>
</evidence>
<evidence type="ECO:0000313" key="4">
    <source>
        <dbReference type="Proteomes" id="UP000060787"/>
    </source>
</evidence>
<dbReference type="STRING" id="84531.LA76x_4221"/>
<feature type="signal peptide" evidence="2">
    <location>
        <begin position="1"/>
        <end position="41"/>
    </location>
</feature>
<accession>A0A0S2FFL0</accession>
<reference evidence="3 4" key="1">
    <citation type="journal article" date="2015" name="BMC Genomics">
        <title>Comparative genomics and metabolic profiling of the genus Lysobacter.</title>
        <authorList>
            <person name="de Bruijn I."/>
            <person name="Cheng X."/>
            <person name="de Jager V."/>
            <person name="Exposito R.G."/>
            <person name="Watrous J."/>
            <person name="Patel N."/>
            <person name="Postma J."/>
            <person name="Dorrestein P.C."/>
            <person name="Kobayashi D."/>
            <person name="Raaijmakers J.M."/>
        </authorList>
    </citation>
    <scope>NUCLEOTIDE SEQUENCE [LARGE SCALE GENOMIC DNA]</scope>
    <source>
        <strain evidence="3 4">76</strain>
    </source>
</reference>
<dbReference type="PATRIC" id="fig|84531.8.peg.4224"/>
<proteinExistence type="predicted"/>
<dbReference type="KEGG" id="lab:LA76x_4221"/>
<dbReference type="Proteomes" id="UP000060787">
    <property type="component" value="Chromosome"/>
</dbReference>
<keyword evidence="4" id="KW-1185">Reference proteome</keyword>
<keyword evidence="2" id="KW-0732">Signal</keyword>